<dbReference type="SUPFAM" id="SSF47862">
    <property type="entry name" value="Saposin"/>
    <property type="match status" value="1"/>
</dbReference>
<keyword evidence="2" id="KW-0732">Signal</keyword>
<dbReference type="Proteomes" id="UP000005237">
    <property type="component" value="Unassembled WGS sequence"/>
</dbReference>
<dbReference type="PROSITE" id="PS50015">
    <property type="entry name" value="SAP_B"/>
    <property type="match status" value="1"/>
</dbReference>
<evidence type="ECO:0000259" key="3">
    <source>
        <dbReference type="PROSITE" id="PS50015"/>
    </source>
</evidence>
<proteinExistence type="predicted"/>
<name>A0A8R1I115_CAEJA</name>
<protein>
    <submittedName>
        <fullName evidence="4">Saposin B-type domain-containing protein</fullName>
    </submittedName>
</protein>
<reference evidence="5" key="1">
    <citation type="submission" date="2010-08" db="EMBL/GenBank/DDBJ databases">
        <authorList>
            <consortium name="Caenorhabditis japonica Sequencing Consortium"/>
            <person name="Wilson R.K."/>
        </authorList>
    </citation>
    <scope>NUCLEOTIDE SEQUENCE [LARGE SCALE GENOMIC DNA]</scope>
    <source>
        <strain evidence="5">DF5081</strain>
    </source>
</reference>
<keyword evidence="5" id="KW-1185">Reference proteome</keyword>
<dbReference type="Gene3D" id="1.10.225.10">
    <property type="entry name" value="Saposin-like"/>
    <property type="match status" value="1"/>
</dbReference>
<feature type="domain" description="Saposin B-type" evidence="3">
    <location>
        <begin position="32"/>
        <end position="114"/>
    </location>
</feature>
<evidence type="ECO:0000313" key="5">
    <source>
        <dbReference type="Proteomes" id="UP000005237"/>
    </source>
</evidence>
<evidence type="ECO:0000313" key="4">
    <source>
        <dbReference type="EnsemblMetazoa" id="CJA12741.1"/>
    </source>
</evidence>
<feature type="signal peptide" evidence="2">
    <location>
        <begin position="1"/>
        <end position="19"/>
    </location>
</feature>
<feature type="chain" id="PRO_5035777386" evidence="2">
    <location>
        <begin position="20"/>
        <end position="114"/>
    </location>
</feature>
<organism evidence="4 5">
    <name type="scientific">Caenorhabditis japonica</name>
    <dbReference type="NCBI Taxonomy" id="281687"/>
    <lineage>
        <taxon>Eukaryota</taxon>
        <taxon>Metazoa</taxon>
        <taxon>Ecdysozoa</taxon>
        <taxon>Nematoda</taxon>
        <taxon>Chromadorea</taxon>
        <taxon>Rhabditida</taxon>
        <taxon>Rhabditina</taxon>
        <taxon>Rhabditomorpha</taxon>
        <taxon>Rhabditoidea</taxon>
        <taxon>Rhabditidae</taxon>
        <taxon>Peloderinae</taxon>
        <taxon>Caenorhabditis</taxon>
    </lineage>
</organism>
<accession>A0A8R1I115</accession>
<keyword evidence="1" id="KW-1015">Disulfide bond</keyword>
<dbReference type="InterPro" id="IPR011001">
    <property type="entry name" value="Saposin-like"/>
</dbReference>
<reference evidence="4" key="2">
    <citation type="submission" date="2022-06" db="UniProtKB">
        <authorList>
            <consortium name="EnsemblMetazoa"/>
        </authorList>
    </citation>
    <scope>IDENTIFICATION</scope>
    <source>
        <strain evidence="4">DF5081</strain>
    </source>
</reference>
<evidence type="ECO:0000256" key="1">
    <source>
        <dbReference type="ARBA" id="ARBA00023157"/>
    </source>
</evidence>
<dbReference type="EnsemblMetazoa" id="CJA12741.1">
    <property type="protein sequence ID" value="CJA12741.1"/>
    <property type="gene ID" value="WBGene00131945"/>
</dbReference>
<dbReference type="AlphaFoldDB" id="A0A8R1I115"/>
<evidence type="ECO:0000256" key="2">
    <source>
        <dbReference type="SAM" id="SignalP"/>
    </source>
</evidence>
<dbReference type="InterPro" id="IPR008139">
    <property type="entry name" value="SaposinB_dom"/>
</dbReference>
<sequence>MSYFCAFTLAILIFTATFAASIPVLPTIKVLTGPNCHMCEIMLNNVRYEYHNNFKDVTVTQLRHSLYEQCDLNFNGFTDQECHRIVDQDAADILPQLQNNTSSYRICQNEKFCC</sequence>